<name>A0A9P7MPG2_9HYPO</name>
<feature type="non-terminal residue" evidence="2">
    <location>
        <position position="74"/>
    </location>
</feature>
<sequence length="74" mass="8148">MMIQSSASQRLSPTLIAEPPGRDPSTPIRSKVLRIICRLQSPPPRHQFAPLNLRHFPRTSPARPGGPTIGCRVV</sequence>
<gene>
    <name evidence="2" type="ORF">E4U56_003064</name>
</gene>
<evidence type="ECO:0000313" key="2">
    <source>
        <dbReference type="EMBL" id="KAG5963021.1"/>
    </source>
</evidence>
<dbReference type="Proteomes" id="UP000784919">
    <property type="component" value="Unassembled WGS sequence"/>
</dbReference>
<evidence type="ECO:0000313" key="3">
    <source>
        <dbReference type="Proteomes" id="UP000784919"/>
    </source>
</evidence>
<dbReference type="EMBL" id="SRPS01000203">
    <property type="protein sequence ID" value="KAG5963021.1"/>
    <property type="molecule type" value="Genomic_DNA"/>
</dbReference>
<reference evidence="2" key="1">
    <citation type="journal article" date="2020" name="bioRxiv">
        <title>Whole genome comparisons of ergot fungi reveals the divergence and evolution of species within the genus Claviceps are the result of varying mechanisms driving genome evolution and host range expansion.</title>
        <authorList>
            <person name="Wyka S.A."/>
            <person name="Mondo S.J."/>
            <person name="Liu M."/>
            <person name="Dettman J."/>
            <person name="Nalam V."/>
            <person name="Broders K.D."/>
        </authorList>
    </citation>
    <scope>NUCLEOTIDE SEQUENCE</scope>
    <source>
        <strain evidence="2">CCC 1102</strain>
    </source>
</reference>
<feature type="region of interest" description="Disordered" evidence="1">
    <location>
        <begin position="47"/>
        <end position="74"/>
    </location>
</feature>
<protein>
    <submittedName>
        <fullName evidence="2">Uncharacterized protein</fullName>
    </submittedName>
</protein>
<proteinExistence type="predicted"/>
<accession>A0A9P7MPG2</accession>
<dbReference type="AlphaFoldDB" id="A0A9P7MPG2"/>
<evidence type="ECO:0000256" key="1">
    <source>
        <dbReference type="SAM" id="MobiDB-lite"/>
    </source>
</evidence>
<organism evidence="2 3">
    <name type="scientific">Claviceps arundinis</name>
    <dbReference type="NCBI Taxonomy" id="1623583"/>
    <lineage>
        <taxon>Eukaryota</taxon>
        <taxon>Fungi</taxon>
        <taxon>Dikarya</taxon>
        <taxon>Ascomycota</taxon>
        <taxon>Pezizomycotina</taxon>
        <taxon>Sordariomycetes</taxon>
        <taxon>Hypocreomycetidae</taxon>
        <taxon>Hypocreales</taxon>
        <taxon>Clavicipitaceae</taxon>
        <taxon>Claviceps</taxon>
    </lineage>
</organism>
<comment type="caution">
    <text evidence="2">The sequence shown here is derived from an EMBL/GenBank/DDBJ whole genome shotgun (WGS) entry which is preliminary data.</text>
</comment>
<feature type="compositionally biased region" description="Polar residues" evidence="1">
    <location>
        <begin position="1"/>
        <end position="12"/>
    </location>
</feature>
<feature type="region of interest" description="Disordered" evidence="1">
    <location>
        <begin position="1"/>
        <end position="27"/>
    </location>
</feature>